<dbReference type="CDD" id="cd16015">
    <property type="entry name" value="LTA_synthase"/>
    <property type="match status" value="1"/>
</dbReference>
<evidence type="ECO:0000256" key="5">
    <source>
        <dbReference type="ARBA" id="ARBA00022989"/>
    </source>
</evidence>
<dbReference type="InterPro" id="IPR000917">
    <property type="entry name" value="Sulfatase_N"/>
</dbReference>
<evidence type="ECO:0000256" key="7">
    <source>
        <dbReference type="SAM" id="MobiDB-lite"/>
    </source>
</evidence>
<dbReference type="Gene3D" id="3.40.720.10">
    <property type="entry name" value="Alkaline Phosphatase, subunit A"/>
    <property type="match status" value="1"/>
</dbReference>
<organism evidence="10 11">
    <name type="scientific">Tetragenococcus muriaticus 3MR10-3</name>
    <dbReference type="NCBI Taxonomy" id="1302648"/>
    <lineage>
        <taxon>Bacteria</taxon>
        <taxon>Bacillati</taxon>
        <taxon>Bacillota</taxon>
        <taxon>Bacilli</taxon>
        <taxon>Lactobacillales</taxon>
        <taxon>Enterococcaceae</taxon>
        <taxon>Tetragenococcus</taxon>
    </lineage>
</organism>
<evidence type="ECO:0000256" key="3">
    <source>
        <dbReference type="ARBA" id="ARBA00022475"/>
    </source>
</evidence>
<keyword evidence="6 8" id="KW-0472">Membrane</keyword>
<evidence type="ECO:0000256" key="8">
    <source>
        <dbReference type="SAM" id="Phobius"/>
    </source>
</evidence>
<feature type="region of interest" description="Disordered" evidence="7">
    <location>
        <begin position="326"/>
        <end position="346"/>
    </location>
</feature>
<sequence>MLFIFILLVLFVYQQTPKKSLGRWLTLGYTSFLYLGTTIFLYNQQKIDLSDWRSYFLLQFNEENSGRISLLAGLVTFALVFLFWKLFSKGYVKKNYQYSRKNWIIYSVAVLLIFSGFLAYSSSRYAMKGIDNTSFDQILFTMTQPIRGSDSGQIINYIIDPLLEALLITVPLVTLLYFATTCSFKFGSRYLQRSPHFSTKKVVFVGLIGLVFGIFLSGKEMGYADIKAFYFEHTNLYDKYYVDPQEVDLEFPEKKQNLVYIFLESMESSYFSKELGGIQEHNLLPNFADLAQNEGINFSNSNKLGGMLQIPGANQTASSMVAQTSGLPLRPSTSLNSSESSEENSAEYFPGAYSLGEILDEEGYNQALLMGSEAEFAGRDKYFSQHGDYDIRDYHWAVETGRIPEDYYVWWGYEDRKLVDYAKETLNELSQEEEPFNLTMLTVDTHFEDGYATEDTPDLFGDQYSNVIHDSDKQISQLLEWMKEQPFYEDTTVVLVGDHLTMDSDFFDSVDPNYQRSVFNLFLNTDKQNVRNRNRQFSAVDMFPTTLSALGVEVPEDRMGLGVNLFSSQPTLTEQLGCDRFQNELMKKSDFYNEKLMQTKEEDEQRE</sequence>
<evidence type="ECO:0000313" key="11">
    <source>
        <dbReference type="Proteomes" id="UP000029381"/>
    </source>
</evidence>
<feature type="domain" description="Sulfatase N-terminal" evidence="9">
    <location>
        <begin position="256"/>
        <end position="552"/>
    </location>
</feature>
<dbReference type="GO" id="GO:0016787">
    <property type="term" value="F:hydrolase activity"/>
    <property type="evidence" value="ECO:0007669"/>
    <property type="project" value="UniProtKB-KW"/>
</dbReference>
<feature type="transmembrane region" description="Helical" evidence="8">
    <location>
        <begin position="157"/>
        <end position="179"/>
    </location>
</feature>
<keyword evidence="5 8" id="KW-1133">Transmembrane helix</keyword>
<reference evidence="10 11" key="1">
    <citation type="submission" date="2014-08" db="EMBL/GenBank/DDBJ databases">
        <title>Genome sequence of Tetragenococcus muriaticus.</title>
        <authorList>
            <person name="Chuea-nongthon C."/>
            <person name="Rodtong S."/>
            <person name="Yongsawatdigul J."/>
            <person name="Steele J.L."/>
            <person name="Liu X.-y."/>
            <person name="Speers J."/>
            <person name="Glasner J.D."/>
            <person name="Neeno-Eckwall E.C."/>
        </authorList>
    </citation>
    <scope>NUCLEOTIDE SEQUENCE [LARGE SCALE GENOMIC DNA]</scope>
    <source>
        <strain evidence="10 11">3MR10-3</strain>
    </source>
</reference>
<accession>A0A091C6B4</accession>
<keyword evidence="3" id="KW-1003">Cell membrane</keyword>
<dbReference type="EMBL" id="JPVT01000057">
    <property type="protein sequence ID" value="KFN92225.1"/>
    <property type="molecule type" value="Genomic_DNA"/>
</dbReference>
<keyword evidence="11" id="KW-1185">Reference proteome</keyword>
<evidence type="ECO:0000259" key="9">
    <source>
        <dbReference type="Pfam" id="PF00884"/>
    </source>
</evidence>
<protein>
    <submittedName>
        <fullName evidence="10">Sulfatase</fullName>
        <ecNumber evidence="10">3.1.6.-</ecNumber>
    </submittedName>
</protein>
<evidence type="ECO:0000256" key="4">
    <source>
        <dbReference type="ARBA" id="ARBA00022692"/>
    </source>
</evidence>
<dbReference type="PANTHER" id="PTHR47371:SF3">
    <property type="entry name" value="PHOSPHOGLYCEROL TRANSFERASE I"/>
    <property type="match status" value="1"/>
</dbReference>
<comment type="caution">
    <text evidence="10">The sequence shown here is derived from an EMBL/GenBank/DDBJ whole genome shotgun (WGS) entry which is preliminary data.</text>
</comment>
<name>A0A091C6B4_9ENTE</name>
<comment type="subcellular location">
    <subcellularLocation>
        <location evidence="1">Cell membrane</location>
        <topology evidence="1">Multi-pass membrane protein</topology>
    </subcellularLocation>
</comment>
<evidence type="ECO:0000256" key="6">
    <source>
        <dbReference type="ARBA" id="ARBA00023136"/>
    </source>
</evidence>
<dbReference type="InterPro" id="IPR017850">
    <property type="entry name" value="Alkaline_phosphatase_core_sf"/>
</dbReference>
<keyword evidence="4 8" id="KW-0812">Transmembrane</keyword>
<dbReference type="EC" id="3.1.6.-" evidence="10"/>
<dbReference type="SUPFAM" id="SSF53649">
    <property type="entry name" value="Alkaline phosphatase-like"/>
    <property type="match status" value="1"/>
</dbReference>
<evidence type="ECO:0000256" key="1">
    <source>
        <dbReference type="ARBA" id="ARBA00004651"/>
    </source>
</evidence>
<dbReference type="AlphaFoldDB" id="A0A091C6B4"/>
<dbReference type="RefSeq" id="WP_038022401.1">
    <property type="nucleotide sequence ID" value="NZ_JPVT01000057.1"/>
</dbReference>
<feature type="transmembrane region" description="Helical" evidence="8">
    <location>
        <begin position="64"/>
        <end position="83"/>
    </location>
</feature>
<feature type="transmembrane region" description="Helical" evidence="8">
    <location>
        <begin position="199"/>
        <end position="217"/>
    </location>
</feature>
<evidence type="ECO:0000313" key="10">
    <source>
        <dbReference type="EMBL" id="KFN92225.1"/>
    </source>
</evidence>
<feature type="transmembrane region" description="Helical" evidence="8">
    <location>
        <begin position="24"/>
        <end position="43"/>
    </location>
</feature>
<keyword evidence="10" id="KW-0378">Hydrolase</keyword>
<dbReference type="PANTHER" id="PTHR47371">
    <property type="entry name" value="LIPOTEICHOIC ACID SYNTHASE"/>
    <property type="match status" value="1"/>
</dbReference>
<proteinExistence type="predicted"/>
<dbReference type="InterPro" id="IPR050448">
    <property type="entry name" value="OpgB/LTA_synthase_biosynth"/>
</dbReference>
<evidence type="ECO:0000256" key="2">
    <source>
        <dbReference type="ARBA" id="ARBA00004936"/>
    </source>
</evidence>
<dbReference type="GO" id="GO:0005886">
    <property type="term" value="C:plasma membrane"/>
    <property type="evidence" value="ECO:0007669"/>
    <property type="project" value="UniProtKB-SubCell"/>
</dbReference>
<feature type="transmembrane region" description="Helical" evidence="8">
    <location>
        <begin position="103"/>
        <end position="120"/>
    </location>
</feature>
<dbReference type="PATRIC" id="fig|1302648.3.peg.549"/>
<comment type="pathway">
    <text evidence="2">Cell wall biogenesis; lipoteichoic acid biosynthesis.</text>
</comment>
<dbReference type="Proteomes" id="UP000029381">
    <property type="component" value="Unassembled WGS sequence"/>
</dbReference>
<gene>
    <name evidence="10" type="ORF">TMU3MR103_0563</name>
</gene>
<dbReference type="Pfam" id="PF00884">
    <property type="entry name" value="Sulfatase"/>
    <property type="match status" value="1"/>
</dbReference>